<dbReference type="Proteomes" id="UP000184123">
    <property type="component" value="Unassembled WGS sequence"/>
</dbReference>
<reference evidence="1 4" key="2">
    <citation type="submission" date="2019-07" db="EMBL/GenBank/DDBJ databases">
        <title>Whole genome shotgun sequence of Halomonas cupida NBRC 102219.</title>
        <authorList>
            <person name="Hosoyama A."/>
            <person name="Uohara A."/>
            <person name="Ohji S."/>
            <person name="Ichikawa N."/>
        </authorList>
    </citation>
    <scope>NUCLEOTIDE SEQUENCE [LARGE SCALE GENOMIC DNA]</scope>
    <source>
        <strain evidence="1 4">NBRC 102219</strain>
    </source>
</reference>
<proteinExistence type="predicted"/>
<dbReference type="RefSeq" id="WP_143166223.1">
    <property type="nucleotide sequence ID" value="NZ_BJXU01000034.1"/>
</dbReference>
<dbReference type="EMBL" id="FRCA01000003">
    <property type="protein sequence ID" value="SHL79797.1"/>
    <property type="molecule type" value="Genomic_DNA"/>
</dbReference>
<dbReference type="OrthoDB" id="8656931at2"/>
<reference evidence="2 3" key="1">
    <citation type="submission" date="2016-11" db="EMBL/GenBank/DDBJ databases">
        <authorList>
            <person name="Jaros S."/>
            <person name="Januszkiewicz K."/>
            <person name="Wedrychowicz H."/>
        </authorList>
    </citation>
    <scope>NUCLEOTIDE SEQUENCE [LARGE SCALE GENOMIC DNA]</scope>
    <source>
        <strain evidence="2 3">DSM 4740</strain>
    </source>
</reference>
<name>A0A1M7DK78_9GAMM</name>
<sequence>MSVTKSMDPMFSALTEAQLRMIEDQLSNNESSTDEELFEFFIEEGIPVTPAREAVSLRDDYLARIFEEGYTPIRAGENARFYDPQARQFKRI</sequence>
<accession>A0A1M7DK78</accession>
<evidence type="ECO:0000313" key="2">
    <source>
        <dbReference type="EMBL" id="SHL79797.1"/>
    </source>
</evidence>
<evidence type="ECO:0000313" key="4">
    <source>
        <dbReference type="Proteomes" id="UP000321726"/>
    </source>
</evidence>
<evidence type="ECO:0000313" key="3">
    <source>
        <dbReference type="Proteomes" id="UP000184123"/>
    </source>
</evidence>
<organism evidence="2 3">
    <name type="scientific">Halomonas cupida</name>
    <dbReference type="NCBI Taxonomy" id="44933"/>
    <lineage>
        <taxon>Bacteria</taxon>
        <taxon>Pseudomonadati</taxon>
        <taxon>Pseudomonadota</taxon>
        <taxon>Gammaproteobacteria</taxon>
        <taxon>Oceanospirillales</taxon>
        <taxon>Halomonadaceae</taxon>
        <taxon>Halomonas</taxon>
    </lineage>
</organism>
<dbReference type="Proteomes" id="UP000321726">
    <property type="component" value="Unassembled WGS sequence"/>
</dbReference>
<gene>
    <name evidence="1" type="ORF">HCU01_10370</name>
    <name evidence="2" type="ORF">SAMN05660971_01369</name>
</gene>
<evidence type="ECO:0000313" key="1">
    <source>
        <dbReference type="EMBL" id="GEN23088.1"/>
    </source>
</evidence>
<dbReference type="EMBL" id="BJXU01000034">
    <property type="protein sequence ID" value="GEN23088.1"/>
    <property type="molecule type" value="Genomic_DNA"/>
</dbReference>
<protein>
    <submittedName>
        <fullName evidence="2">Uncharacterized protein</fullName>
    </submittedName>
</protein>
<dbReference type="AlphaFoldDB" id="A0A1M7DK78"/>
<keyword evidence="4" id="KW-1185">Reference proteome</keyword>
<dbReference type="STRING" id="44933.SAMN05660971_01369"/>